<protein>
    <submittedName>
        <fullName evidence="2">Uncharacterized protein</fullName>
    </submittedName>
</protein>
<evidence type="ECO:0000313" key="2">
    <source>
        <dbReference type="EMBL" id="KAJ8495538.1"/>
    </source>
</evidence>
<name>A0AAD7U163_9APHY</name>
<accession>A0AAD7U163</accession>
<reference evidence="2" key="1">
    <citation type="submission" date="2022-11" db="EMBL/GenBank/DDBJ databases">
        <title>Genome Sequence of Cubamyces cubensis.</title>
        <authorList>
            <person name="Buettner E."/>
        </authorList>
    </citation>
    <scope>NUCLEOTIDE SEQUENCE</scope>
    <source>
        <strain evidence="2">MPL-01</strain>
    </source>
</reference>
<dbReference type="EMBL" id="JAPEVG010000023">
    <property type="protein sequence ID" value="KAJ8495538.1"/>
    <property type="molecule type" value="Genomic_DNA"/>
</dbReference>
<keyword evidence="1" id="KW-0812">Transmembrane</keyword>
<keyword evidence="1" id="KW-0472">Membrane</keyword>
<evidence type="ECO:0000313" key="3">
    <source>
        <dbReference type="Proteomes" id="UP001215151"/>
    </source>
</evidence>
<proteinExistence type="predicted"/>
<keyword evidence="3" id="KW-1185">Reference proteome</keyword>
<organism evidence="2 3">
    <name type="scientific">Trametes cubensis</name>
    <dbReference type="NCBI Taxonomy" id="1111947"/>
    <lineage>
        <taxon>Eukaryota</taxon>
        <taxon>Fungi</taxon>
        <taxon>Dikarya</taxon>
        <taxon>Basidiomycota</taxon>
        <taxon>Agaricomycotina</taxon>
        <taxon>Agaricomycetes</taxon>
        <taxon>Polyporales</taxon>
        <taxon>Polyporaceae</taxon>
        <taxon>Trametes</taxon>
    </lineage>
</organism>
<sequence>MRRRSPSVEHTARIPATFCWLLLFEHHLRRNMTIRFGPHFPSGNRRGQVQLFIENNVDRDNDFYTSAVSKVSGNHVIVRVDFHPSPSDPQHHMTGDVFIVSPTAPIGLAAAVIVAPLYKGLQLTY</sequence>
<dbReference type="AlphaFoldDB" id="A0AAD7U163"/>
<feature type="transmembrane region" description="Helical" evidence="1">
    <location>
        <begin position="97"/>
        <end position="118"/>
    </location>
</feature>
<evidence type="ECO:0000256" key="1">
    <source>
        <dbReference type="SAM" id="Phobius"/>
    </source>
</evidence>
<gene>
    <name evidence="2" type="ORF">ONZ51_g1681</name>
</gene>
<dbReference type="Proteomes" id="UP001215151">
    <property type="component" value="Unassembled WGS sequence"/>
</dbReference>
<keyword evidence="1" id="KW-1133">Transmembrane helix</keyword>
<comment type="caution">
    <text evidence="2">The sequence shown here is derived from an EMBL/GenBank/DDBJ whole genome shotgun (WGS) entry which is preliminary data.</text>
</comment>